<dbReference type="HOGENOM" id="CLU_104224_0_0_12"/>
<dbReference type="RefSeq" id="WP_013702427.1">
    <property type="nucleotide sequence ID" value="NC_015385.1"/>
</dbReference>
<dbReference type="Proteomes" id="UP000006852">
    <property type="component" value="Chromosome"/>
</dbReference>
<dbReference type="eggNOG" id="ENOG50343I0">
    <property type="taxonomic scope" value="Bacteria"/>
</dbReference>
<gene>
    <name evidence="1" type="ordered locus">Tresu_2312</name>
</gene>
<evidence type="ECO:0000313" key="2">
    <source>
        <dbReference type="Proteomes" id="UP000006852"/>
    </source>
</evidence>
<evidence type="ECO:0000313" key="1">
    <source>
        <dbReference type="EMBL" id="AEB15175.1"/>
    </source>
</evidence>
<dbReference type="GeneID" id="302999425"/>
<dbReference type="STRING" id="869209.Tresu_2312"/>
<dbReference type="AlphaFoldDB" id="F2NWI6"/>
<reference evidence="2" key="2">
    <citation type="submission" date="2011-04" db="EMBL/GenBank/DDBJ databases">
        <title>The complete genome of chromosome of Treponema succinifaciens DSM 2489.</title>
        <authorList>
            <person name="Lucas S."/>
            <person name="Copeland A."/>
            <person name="Lapidus A."/>
            <person name="Bruce D."/>
            <person name="Goodwin L."/>
            <person name="Pitluck S."/>
            <person name="Peters L."/>
            <person name="Kyrpides N."/>
            <person name="Mavromatis K."/>
            <person name="Ivanova N."/>
            <person name="Ovchinnikova G."/>
            <person name="Teshima H."/>
            <person name="Detter J.C."/>
            <person name="Tapia R."/>
            <person name="Han C."/>
            <person name="Land M."/>
            <person name="Hauser L."/>
            <person name="Markowitz V."/>
            <person name="Cheng J.-F."/>
            <person name="Hugenholtz P."/>
            <person name="Woyke T."/>
            <person name="Wu D."/>
            <person name="Gronow S."/>
            <person name="Wellnitz S."/>
            <person name="Brambilla E."/>
            <person name="Klenk H.-P."/>
            <person name="Eisen J.A."/>
        </authorList>
    </citation>
    <scope>NUCLEOTIDE SEQUENCE [LARGE SCALE GENOMIC DNA]</scope>
    <source>
        <strain evidence="2">ATCC 33096 / DSM 2489 / 6091</strain>
    </source>
</reference>
<proteinExistence type="predicted"/>
<dbReference type="KEGG" id="tsu:Tresu_2312"/>
<name>F2NWI6_TRES6</name>
<dbReference type="EMBL" id="CP002631">
    <property type="protein sequence ID" value="AEB15175.1"/>
    <property type="molecule type" value="Genomic_DNA"/>
</dbReference>
<protein>
    <submittedName>
        <fullName evidence="1">Uncharacterized protein</fullName>
    </submittedName>
</protein>
<dbReference type="OrthoDB" id="370144at2"/>
<keyword evidence="2" id="KW-1185">Reference proteome</keyword>
<sequence>MEIKKTLFFCVLFLFSVNIFCQAPLQNEQIRIQVWAELDSFPGKFEEESSVHEQKSSKQEEKSDFEKLYGFAIERTKQVAPFLMEGLLYGWNFDYTPYDKKRGVKEYWEFSEVRKFDSSINRLEYHNPVPKDGKLLSWVYCDRTQAQQLEYKRWTSIIHPKVKGCGSASVQDGFEGIKQACSNAAKNAVREYWRTMEKNKPKEISGTLLLIRDPRIFIKNGRYEVDLDFFLETDRIVPYTYY</sequence>
<reference evidence="1 2" key="1">
    <citation type="journal article" date="2011" name="Stand. Genomic Sci.">
        <title>Complete genome sequence of Treponema succinifaciens type strain (6091).</title>
        <authorList>
            <person name="Han C."/>
            <person name="Gronow S."/>
            <person name="Teshima H."/>
            <person name="Lapidus A."/>
            <person name="Nolan M."/>
            <person name="Lucas S."/>
            <person name="Hammon N."/>
            <person name="Deshpande S."/>
            <person name="Cheng J.F."/>
            <person name="Zeytun A."/>
            <person name="Tapia R."/>
            <person name="Goodwin L."/>
            <person name="Pitluck S."/>
            <person name="Liolios K."/>
            <person name="Pagani I."/>
            <person name="Ivanova N."/>
            <person name="Mavromatis K."/>
            <person name="Mikhailova N."/>
            <person name="Huntemann M."/>
            <person name="Pati A."/>
            <person name="Chen A."/>
            <person name="Palaniappan K."/>
            <person name="Land M."/>
            <person name="Hauser L."/>
            <person name="Brambilla E.M."/>
            <person name="Rohde M."/>
            <person name="Goker M."/>
            <person name="Woyke T."/>
            <person name="Bristow J."/>
            <person name="Eisen J.A."/>
            <person name="Markowitz V."/>
            <person name="Hugenholtz P."/>
            <person name="Kyrpides N.C."/>
            <person name="Klenk H.P."/>
            <person name="Detter J.C."/>
        </authorList>
    </citation>
    <scope>NUCLEOTIDE SEQUENCE [LARGE SCALE GENOMIC DNA]</scope>
    <source>
        <strain evidence="2">ATCC 33096 / DSM 2489 / 6091</strain>
    </source>
</reference>
<organism evidence="1 2">
    <name type="scientific">Treponema succinifaciens (strain ATCC 33096 / DSM 2489 / 6091)</name>
    <dbReference type="NCBI Taxonomy" id="869209"/>
    <lineage>
        <taxon>Bacteria</taxon>
        <taxon>Pseudomonadati</taxon>
        <taxon>Spirochaetota</taxon>
        <taxon>Spirochaetia</taxon>
        <taxon>Spirochaetales</taxon>
        <taxon>Treponemataceae</taxon>
        <taxon>Treponema</taxon>
    </lineage>
</organism>
<accession>F2NWI6</accession>